<sequence>MRALVQDYLTKYGVASRESTSYGARVVDDFGGSIETSEFWTSAISSMQKGRMPREALLRTAATIQGAIGWEDPVESLSIHAYIAKSQYEALMEEKRQRNFDDARDRNSSKM</sequence>
<gene>
    <name evidence="1" type="ORF">PHYPADRAFT_102789</name>
</gene>
<organism>
    <name type="scientific">Physcomitrium patens</name>
    <name type="common">Spreading-leaved earth moss</name>
    <name type="synonym">Physcomitrella patens</name>
    <dbReference type="NCBI Taxonomy" id="3218"/>
    <lineage>
        <taxon>Eukaryota</taxon>
        <taxon>Viridiplantae</taxon>
        <taxon>Streptophyta</taxon>
        <taxon>Embryophyta</taxon>
        <taxon>Bryophyta</taxon>
        <taxon>Bryophytina</taxon>
        <taxon>Bryopsida</taxon>
        <taxon>Funariidae</taxon>
        <taxon>Funariales</taxon>
        <taxon>Funariaceae</taxon>
        <taxon>Physcomitrium</taxon>
    </lineage>
</organism>
<dbReference type="EMBL" id="DS545593">
    <property type="protein sequence ID" value="EDQ48998.1"/>
    <property type="molecule type" value="Genomic_DNA"/>
</dbReference>
<reference evidence="1" key="1">
    <citation type="journal article" date="2008" name="Science">
        <title>The Physcomitrella genome reveals evolutionary insights into the conquest of land by plants.</title>
        <authorList>
            <person name="Rensing S."/>
            <person name="Lang D."/>
            <person name="Zimmer A."/>
            <person name="Terry A."/>
            <person name="Salamov A."/>
            <person name="Shapiro H."/>
            <person name="Nishiyama T."/>
            <person name="Perroud P.-F."/>
            <person name="Lindquist E."/>
            <person name="Kamisugi Y."/>
            <person name="Tanahashi T."/>
            <person name="Sakakibara K."/>
            <person name="Fujita T."/>
            <person name="Oishi K."/>
            <person name="Shin-I T."/>
            <person name="Kuroki Y."/>
            <person name="Toyoda A."/>
            <person name="Suzuki Y."/>
            <person name="Hashimoto A."/>
            <person name="Yamaguchi K."/>
            <person name="Sugano A."/>
            <person name="Kohara Y."/>
            <person name="Fujiyama A."/>
            <person name="Anterola A."/>
            <person name="Aoki S."/>
            <person name="Ashton N."/>
            <person name="Barbazuk W.B."/>
            <person name="Barker E."/>
            <person name="Bennetzen J."/>
            <person name="Bezanilla M."/>
            <person name="Blankenship R."/>
            <person name="Cho S.H."/>
            <person name="Dutcher S."/>
            <person name="Estelle M."/>
            <person name="Fawcett J.A."/>
            <person name="Gundlach H."/>
            <person name="Hanada K."/>
            <person name="Heyl A."/>
            <person name="Hicks K.A."/>
            <person name="Hugh J."/>
            <person name="Lohr M."/>
            <person name="Mayer K."/>
            <person name="Melkozernov A."/>
            <person name="Murata T."/>
            <person name="Nelson D."/>
            <person name="Pils B."/>
            <person name="Prigge M."/>
            <person name="Reiss B."/>
            <person name="Renner T."/>
            <person name="Rombauts S."/>
            <person name="Rushton P."/>
            <person name="Sanderfoot A."/>
            <person name="Schween G."/>
            <person name="Shiu S.-H."/>
            <person name="Stueber K."/>
            <person name="Theodoulou F.L."/>
            <person name="Tu H."/>
            <person name="Van de Peer Y."/>
            <person name="Verrier P.J."/>
            <person name="Waters E."/>
            <person name="Wood A."/>
            <person name="Yang L."/>
            <person name="Cove D."/>
            <person name="Cuming A."/>
            <person name="Hasebe M."/>
            <person name="Lucas S."/>
            <person name="Mishler D.B."/>
            <person name="Reski R."/>
            <person name="Grigoriev I."/>
            <person name="Quatrano R.S."/>
            <person name="Boore J.L."/>
        </authorList>
    </citation>
    <scope>NUCLEOTIDE SEQUENCE [LARGE SCALE GENOMIC DNA]</scope>
</reference>
<accession>A9TKR1</accession>
<name>A9TKR1_PHYPA</name>
<proteinExistence type="predicted"/>
<dbReference type="AlphaFoldDB" id="A9TKR1"/>
<evidence type="ECO:0000313" key="1">
    <source>
        <dbReference type="EMBL" id="EDQ48998.1"/>
    </source>
</evidence>
<protein>
    <submittedName>
        <fullName evidence="1">Predicted protein</fullName>
    </submittedName>
</protein>